<keyword evidence="3" id="KW-1185">Reference proteome</keyword>
<sequence length="195" mass="22417">MKNHAPLELPQQALYVFSGGPGSGKTTLLSELGRRGYQTVAEVARVIIREQMALRGIALPWKDKKKYKMLMLERSVESYKEIAATAKGPVFFDRGIPDTIAYSRLCGLEITPTEKEVVVACPYHHPVFMFPPWAEIYRKDQERKQDWVEAVETYGLLWQTYLDYGYKVLEVPKVSVPERTRWLLDQLGLPENVQI</sequence>
<evidence type="ECO:0000313" key="3">
    <source>
        <dbReference type="Proteomes" id="UP000248198"/>
    </source>
</evidence>
<feature type="domain" description="NadR/Ttd14 AAA" evidence="1">
    <location>
        <begin position="15"/>
        <end position="179"/>
    </location>
</feature>
<evidence type="ECO:0000259" key="1">
    <source>
        <dbReference type="Pfam" id="PF13521"/>
    </source>
</evidence>
<proteinExistence type="predicted"/>
<protein>
    <submittedName>
        <fullName evidence="2">Putative ATPase</fullName>
    </submittedName>
</protein>
<dbReference type="SUPFAM" id="SSF52540">
    <property type="entry name" value="P-loop containing nucleoside triphosphate hydrolases"/>
    <property type="match status" value="1"/>
</dbReference>
<gene>
    <name evidence="2" type="ORF">B0O44_102549</name>
</gene>
<dbReference type="InterPro" id="IPR027417">
    <property type="entry name" value="P-loop_NTPase"/>
</dbReference>
<dbReference type="InterPro" id="IPR038727">
    <property type="entry name" value="NadR/Ttd14_AAA_dom"/>
</dbReference>
<dbReference type="OrthoDB" id="5638848at2"/>
<dbReference type="Gene3D" id="3.40.50.300">
    <property type="entry name" value="P-loop containing nucleotide triphosphate hydrolases"/>
    <property type="match status" value="1"/>
</dbReference>
<name>A0A318UIP1_9SPHI</name>
<comment type="caution">
    <text evidence="2">The sequence shown here is derived from an EMBL/GenBank/DDBJ whole genome shotgun (WGS) entry which is preliminary data.</text>
</comment>
<dbReference type="AlphaFoldDB" id="A0A318UIP1"/>
<accession>A0A318UIP1</accession>
<dbReference type="EMBL" id="QKLU01000002">
    <property type="protein sequence ID" value="PYF75993.1"/>
    <property type="molecule type" value="Genomic_DNA"/>
</dbReference>
<reference evidence="2 3" key="1">
    <citation type="submission" date="2018-06" db="EMBL/GenBank/DDBJ databases">
        <title>Genomic Encyclopedia of Archaeal and Bacterial Type Strains, Phase II (KMG-II): from individual species to whole genera.</title>
        <authorList>
            <person name="Goeker M."/>
        </authorList>
    </citation>
    <scope>NUCLEOTIDE SEQUENCE [LARGE SCALE GENOMIC DNA]</scope>
    <source>
        <strain evidence="2 3">DSM 27372</strain>
    </source>
</reference>
<dbReference type="RefSeq" id="WP_110828742.1">
    <property type="nucleotide sequence ID" value="NZ_QKLU01000002.1"/>
</dbReference>
<evidence type="ECO:0000313" key="2">
    <source>
        <dbReference type="EMBL" id="PYF75993.1"/>
    </source>
</evidence>
<dbReference type="Proteomes" id="UP000248198">
    <property type="component" value="Unassembled WGS sequence"/>
</dbReference>
<organism evidence="2 3">
    <name type="scientific">Pedobacter nutrimenti</name>
    <dbReference type="NCBI Taxonomy" id="1241337"/>
    <lineage>
        <taxon>Bacteria</taxon>
        <taxon>Pseudomonadati</taxon>
        <taxon>Bacteroidota</taxon>
        <taxon>Sphingobacteriia</taxon>
        <taxon>Sphingobacteriales</taxon>
        <taxon>Sphingobacteriaceae</taxon>
        <taxon>Pedobacter</taxon>
    </lineage>
</organism>
<dbReference type="Pfam" id="PF13521">
    <property type="entry name" value="AAA_28"/>
    <property type="match status" value="1"/>
</dbReference>